<dbReference type="VEuPathDB" id="VectorBase:AATE017514"/>
<protein>
    <submittedName>
        <fullName evidence="2">Uncharacterized protein</fullName>
    </submittedName>
</protein>
<accession>A0A182JG79</accession>
<feature type="compositionally biased region" description="Low complexity" evidence="1">
    <location>
        <begin position="8"/>
        <end position="18"/>
    </location>
</feature>
<sequence length="122" mass="12350">MLLSVEAASDACPDGPADADGDILPPESHSARRRNATVSCRSCCRPSASLPNAFIGGALVVGPVGGAWAALACFAYGVPGLKVNGESDSADFGRQALGSDWPQQVSQLALVGFHAGPIFSGH</sequence>
<evidence type="ECO:0000256" key="1">
    <source>
        <dbReference type="SAM" id="MobiDB-lite"/>
    </source>
</evidence>
<name>A0A182JG79_ANOAO</name>
<dbReference type="AlphaFoldDB" id="A0A182JG79"/>
<proteinExistence type="predicted"/>
<evidence type="ECO:0000313" key="2">
    <source>
        <dbReference type="EnsemblMetazoa" id="AATE017514-PA.1"/>
    </source>
</evidence>
<organism evidence="2">
    <name type="scientific">Anopheles atroparvus</name>
    <name type="common">European mosquito</name>
    <dbReference type="NCBI Taxonomy" id="41427"/>
    <lineage>
        <taxon>Eukaryota</taxon>
        <taxon>Metazoa</taxon>
        <taxon>Ecdysozoa</taxon>
        <taxon>Arthropoda</taxon>
        <taxon>Hexapoda</taxon>
        <taxon>Insecta</taxon>
        <taxon>Pterygota</taxon>
        <taxon>Neoptera</taxon>
        <taxon>Endopterygota</taxon>
        <taxon>Diptera</taxon>
        <taxon>Nematocera</taxon>
        <taxon>Culicoidea</taxon>
        <taxon>Culicidae</taxon>
        <taxon>Anophelinae</taxon>
        <taxon>Anopheles</taxon>
    </lineage>
</organism>
<feature type="region of interest" description="Disordered" evidence="1">
    <location>
        <begin position="8"/>
        <end position="33"/>
    </location>
</feature>
<dbReference type="EnsemblMetazoa" id="AATE017514-RA">
    <property type="protein sequence ID" value="AATE017514-PA.1"/>
    <property type="gene ID" value="AATE017514"/>
</dbReference>
<reference evidence="2" key="1">
    <citation type="submission" date="2022-08" db="UniProtKB">
        <authorList>
            <consortium name="EnsemblMetazoa"/>
        </authorList>
    </citation>
    <scope>IDENTIFICATION</scope>
    <source>
        <strain evidence="2">EBRO</strain>
    </source>
</reference>